<protein>
    <submittedName>
        <fullName evidence="2">Uncharacterized protein</fullName>
    </submittedName>
</protein>
<organism evidence="2 3">
    <name type="scientific">Coniella lustricola</name>
    <dbReference type="NCBI Taxonomy" id="2025994"/>
    <lineage>
        <taxon>Eukaryota</taxon>
        <taxon>Fungi</taxon>
        <taxon>Dikarya</taxon>
        <taxon>Ascomycota</taxon>
        <taxon>Pezizomycotina</taxon>
        <taxon>Sordariomycetes</taxon>
        <taxon>Sordariomycetidae</taxon>
        <taxon>Diaporthales</taxon>
        <taxon>Schizoparmaceae</taxon>
        <taxon>Coniella</taxon>
    </lineage>
</organism>
<evidence type="ECO:0000256" key="1">
    <source>
        <dbReference type="SAM" id="MobiDB-lite"/>
    </source>
</evidence>
<name>A0A2T3AH36_9PEZI</name>
<proteinExistence type="predicted"/>
<dbReference type="EMBL" id="KZ678390">
    <property type="protein sequence ID" value="PSR97480.1"/>
    <property type="molecule type" value="Genomic_DNA"/>
</dbReference>
<dbReference type="InParanoid" id="A0A2T3AH36"/>
<evidence type="ECO:0000313" key="2">
    <source>
        <dbReference type="EMBL" id="PSR97480.1"/>
    </source>
</evidence>
<feature type="region of interest" description="Disordered" evidence="1">
    <location>
        <begin position="22"/>
        <end position="63"/>
    </location>
</feature>
<evidence type="ECO:0000313" key="3">
    <source>
        <dbReference type="Proteomes" id="UP000241462"/>
    </source>
</evidence>
<reference evidence="2 3" key="1">
    <citation type="journal article" date="2018" name="Mycol. Prog.">
        <title>Coniella lustricola, a new species from submerged detritus.</title>
        <authorList>
            <person name="Raudabaugh D.B."/>
            <person name="Iturriaga T."/>
            <person name="Carver A."/>
            <person name="Mondo S."/>
            <person name="Pangilinan J."/>
            <person name="Lipzen A."/>
            <person name="He G."/>
            <person name="Amirebrahimi M."/>
            <person name="Grigoriev I.V."/>
            <person name="Miller A.N."/>
        </authorList>
    </citation>
    <scope>NUCLEOTIDE SEQUENCE [LARGE SCALE GENOMIC DNA]</scope>
    <source>
        <strain evidence="2 3">B22-T-1</strain>
    </source>
</reference>
<accession>A0A2T3AH36</accession>
<sequence length="117" mass="12785">MTSHNSTRASCEGSFVCWEAEVGERKQDSKNSRKRSSAHDQRRGQTKGRSDWAEGLSRCNPMLGKSPLTIVTWTALWLSLSLDIVVENASQPANEGVGSGARSVVKEQCSEQGAFLE</sequence>
<feature type="compositionally biased region" description="Basic and acidic residues" evidence="1">
    <location>
        <begin position="22"/>
        <end position="52"/>
    </location>
</feature>
<keyword evidence="3" id="KW-1185">Reference proteome</keyword>
<gene>
    <name evidence="2" type="ORF">BD289DRAFT_89729</name>
</gene>
<dbReference type="AlphaFoldDB" id="A0A2T3AH36"/>
<dbReference type="Proteomes" id="UP000241462">
    <property type="component" value="Unassembled WGS sequence"/>
</dbReference>